<evidence type="ECO:0000313" key="4">
    <source>
        <dbReference type="Proteomes" id="UP000481327"/>
    </source>
</evidence>
<dbReference type="Pfam" id="PF13505">
    <property type="entry name" value="OMP_b-brl"/>
    <property type="match status" value="1"/>
</dbReference>
<sequence>MGDPQMMTANIVRATTVLVSAYCFGTVANAQTTPYVAATGALTFPKSLETDTGISGELNNGYAFTLAVGTGIGPIRAEIEGSYRRSSVEGASGFGLDLPGTGNASALSAMANAYFDPAFNIGPLQPYVGGGVGISRFRASNVAALGLPFGGPVTSFGPISGDRTGFAWQLMAGVGVALTEKAAFTLGYRYFATPGVTVNDVPQFNSVRINGLKIHAVEAGVRLSF</sequence>
<dbReference type="Gene3D" id="2.40.160.20">
    <property type="match status" value="1"/>
</dbReference>
<dbReference type="InterPro" id="IPR011250">
    <property type="entry name" value="OMP/PagP_B-barrel"/>
</dbReference>
<dbReference type="AlphaFoldDB" id="A0A7C9KWW4"/>
<evidence type="ECO:0000313" key="3">
    <source>
        <dbReference type="EMBL" id="MQT16386.1"/>
    </source>
</evidence>
<dbReference type="EMBL" id="WIOL01000001">
    <property type="protein sequence ID" value="MQT16386.1"/>
    <property type="molecule type" value="Genomic_DNA"/>
</dbReference>
<protein>
    <submittedName>
        <fullName evidence="3">Outer membrane beta-barrel protein</fullName>
    </submittedName>
</protein>
<reference evidence="3 4" key="1">
    <citation type="submission" date="2019-09" db="EMBL/GenBank/DDBJ databases">
        <title>Polymorphobacter sp. isolated from a lake in China.</title>
        <authorList>
            <person name="Liu Z."/>
        </authorList>
    </citation>
    <scope>NUCLEOTIDE SEQUENCE [LARGE SCALE GENOMIC DNA]</scope>
    <source>
        <strain evidence="3 4">D40P</strain>
    </source>
</reference>
<evidence type="ECO:0000259" key="2">
    <source>
        <dbReference type="Pfam" id="PF13505"/>
    </source>
</evidence>
<name>A0A7C9KWW4_9SPHN</name>
<keyword evidence="4" id="KW-1185">Reference proteome</keyword>
<accession>A0A7C9KWW4</accession>
<evidence type="ECO:0000256" key="1">
    <source>
        <dbReference type="ARBA" id="ARBA00022729"/>
    </source>
</evidence>
<dbReference type="InterPro" id="IPR027385">
    <property type="entry name" value="Beta-barrel_OMP"/>
</dbReference>
<dbReference type="Proteomes" id="UP000481327">
    <property type="component" value="Unassembled WGS sequence"/>
</dbReference>
<gene>
    <name evidence="3" type="ORF">F3168_03830</name>
</gene>
<keyword evidence="1" id="KW-0732">Signal</keyword>
<proteinExistence type="predicted"/>
<comment type="caution">
    <text evidence="3">The sequence shown here is derived from an EMBL/GenBank/DDBJ whole genome shotgun (WGS) entry which is preliminary data.</text>
</comment>
<feature type="domain" description="Outer membrane protein beta-barrel" evidence="2">
    <location>
        <begin position="19"/>
        <end position="223"/>
    </location>
</feature>
<dbReference type="SUPFAM" id="SSF56925">
    <property type="entry name" value="OMPA-like"/>
    <property type="match status" value="1"/>
</dbReference>
<dbReference type="OrthoDB" id="5643626at2"/>
<organism evidence="3 4">
    <name type="scientific">Sandarakinorhabdus fusca</name>
    <dbReference type="NCBI Taxonomy" id="1439888"/>
    <lineage>
        <taxon>Bacteria</taxon>
        <taxon>Pseudomonadati</taxon>
        <taxon>Pseudomonadota</taxon>
        <taxon>Alphaproteobacteria</taxon>
        <taxon>Sphingomonadales</taxon>
        <taxon>Sphingosinicellaceae</taxon>
        <taxon>Sandarakinorhabdus</taxon>
    </lineage>
</organism>